<protein>
    <recommendedName>
        <fullName evidence="3">VOC domain-containing protein</fullName>
    </recommendedName>
</protein>
<dbReference type="Proteomes" id="UP001207918">
    <property type="component" value="Unassembled WGS sequence"/>
</dbReference>
<name>A0ABT3PL67_9BACT</name>
<evidence type="ECO:0000313" key="2">
    <source>
        <dbReference type="Proteomes" id="UP001207918"/>
    </source>
</evidence>
<organism evidence="1 2">
    <name type="scientific">Fodinibius salsisoli</name>
    <dbReference type="NCBI Taxonomy" id="2820877"/>
    <lineage>
        <taxon>Bacteria</taxon>
        <taxon>Pseudomonadati</taxon>
        <taxon>Balneolota</taxon>
        <taxon>Balneolia</taxon>
        <taxon>Balneolales</taxon>
        <taxon>Balneolaceae</taxon>
        <taxon>Fodinibius</taxon>
    </lineage>
</organism>
<evidence type="ECO:0000313" key="1">
    <source>
        <dbReference type="EMBL" id="MCW9706699.1"/>
    </source>
</evidence>
<keyword evidence="2" id="KW-1185">Reference proteome</keyword>
<accession>A0ABT3PL67</accession>
<proteinExistence type="predicted"/>
<sequence length="224" mass="25525">MKTFIHTPANNLKDSLYFYRKLNFTVLSEESPTIVSDGTLCIEISTDHFARRGIKLVSQSWEQTINKLKEVTTIKKTDSGYLLSDVSGTWIYLVEEANELNVELPNSKSALGNNMGISIETIDIKKSTEIWMTLGFSRSSEEWPSFTNEDGVTVTFYEPNSCPHLFFNPSLTYFNGDENLQIIEYIRSQQIPITEEITYFNEQGIVDNIVLRDPGGLGFFLFND</sequence>
<comment type="caution">
    <text evidence="1">The sequence shown here is derived from an EMBL/GenBank/DDBJ whole genome shotgun (WGS) entry which is preliminary data.</text>
</comment>
<evidence type="ECO:0008006" key="3">
    <source>
        <dbReference type="Google" id="ProtNLM"/>
    </source>
</evidence>
<reference evidence="1 2" key="1">
    <citation type="submission" date="2021-03" db="EMBL/GenBank/DDBJ databases">
        <title>Aliifodinibius sp. nov., a new bacterium isolated from saline soil.</title>
        <authorList>
            <person name="Galisteo C."/>
            <person name="De La Haba R."/>
            <person name="Sanchez-Porro C."/>
            <person name="Ventosa A."/>
        </authorList>
    </citation>
    <scope>NUCLEOTIDE SEQUENCE [LARGE SCALE GENOMIC DNA]</scope>
    <source>
        <strain evidence="1 2">1BSP15-2V2</strain>
    </source>
</reference>
<gene>
    <name evidence="1" type="ORF">J6I44_07515</name>
</gene>
<dbReference type="EMBL" id="JAGGJA010000004">
    <property type="protein sequence ID" value="MCW9706699.1"/>
    <property type="molecule type" value="Genomic_DNA"/>
</dbReference>
<dbReference type="RefSeq" id="WP_265765427.1">
    <property type="nucleotide sequence ID" value="NZ_JAGGJA010000004.1"/>
</dbReference>